<accession>A0A6B2LIQ4</accession>
<feature type="compositionally biased region" description="Basic residues" evidence="3">
    <location>
        <begin position="78"/>
        <end position="89"/>
    </location>
</feature>
<dbReference type="EMBL" id="GIBP01007748">
    <property type="protein sequence ID" value="NDV36717.1"/>
    <property type="molecule type" value="Transcribed_RNA"/>
</dbReference>
<feature type="compositionally biased region" description="Basic and acidic residues" evidence="3">
    <location>
        <begin position="140"/>
        <end position="176"/>
    </location>
</feature>
<dbReference type="Pfam" id="PF00505">
    <property type="entry name" value="HMG_box"/>
    <property type="match status" value="2"/>
</dbReference>
<feature type="compositionally biased region" description="Acidic residues" evidence="3">
    <location>
        <begin position="177"/>
        <end position="191"/>
    </location>
</feature>
<feature type="DNA-binding region" description="HMG box" evidence="2">
    <location>
        <begin position="1"/>
        <end position="61"/>
    </location>
</feature>
<keyword evidence="1 2" id="KW-0238">DNA-binding</keyword>
<evidence type="ECO:0000313" key="5">
    <source>
        <dbReference type="EMBL" id="NDV36717.1"/>
    </source>
</evidence>
<feature type="region of interest" description="Disordered" evidence="3">
    <location>
        <begin position="140"/>
        <end position="197"/>
    </location>
</feature>
<dbReference type="PRINTS" id="PR00886">
    <property type="entry name" value="HIGHMOBLTY12"/>
</dbReference>
<protein>
    <recommendedName>
        <fullName evidence="4">HMG box domain-containing protein</fullName>
    </recommendedName>
</protein>
<dbReference type="PANTHER" id="PTHR48112">
    <property type="entry name" value="HIGH MOBILITY GROUP PROTEIN DSP1"/>
    <property type="match status" value="1"/>
</dbReference>
<name>A0A6B2LIQ4_9EUKA</name>
<proteinExistence type="predicted"/>
<sequence>MFYSKEKRPELQAKHKGIKFGDLSKMISKSWKTLSEEEKKRYNDLHDKDKERHRQEMKTYVKPDSSNDSESSDDSSSKKKKKPKKKRAKKEKDPNAPKPAANAYMLFQKERRAEIKSQNPNLKAVTEIAKKLGEMWRGMTEEEKKKYTKQAEQDKERFKKETEEYKKLQAKEKAEAEKEEDDDEEEDDNNKDEESSN</sequence>
<feature type="region of interest" description="Disordered" evidence="3">
    <location>
        <begin position="1"/>
        <end position="22"/>
    </location>
</feature>
<dbReference type="Gene3D" id="1.10.30.10">
    <property type="entry name" value="High mobility group box domain"/>
    <property type="match status" value="2"/>
</dbReference>
<feature type="compositionally biased region" description="Basic and acidic residues" evidence="3">
    <location>
        <begin position="1"/>
        <end position="13"/>
    </location>
</feature>
<dbReference type="GO" id="GO:0003677">
    <property type="term" value="F:DNA binding"/>
    <property type="evidence" value="ECO:0007669"/>
    <property type="project" value="UniProtKB-UniRule"/>
</dbReference>
<feature type="DNA-binding region" description="HMG box" evidence="2">
    <location>
        <begin position="97"/>
        <end position="166"/>
    </location>
</feature>
<dbReference type="InterPro" id="IPR036910">
    <property type="entry name" value="HMG_box_dom_sf"/>
</dbReference>
<dbReference type="SUPFAM" id="SSF47095">
    <property type="entry name" value="HMG-box"/>
    <property type="match status" value="2"/>
</dbReference>
<evidence type="ECO:0000259" key="4">
    <source>
        <dbReference type="PROSITE" id="PS50118"/>
    </source>
</evidence>
<organism evidence="5">
    <name type="scientific">Arcella intermedia</name>
    <dbReference type="NCBI Taxonomy" id="1963864"/>
    <lineage>
        <taxon>Eukaryota</taxon>
        <taxon>Amoebozoa</taxon>
        <taxon>Tubulinea</taxon>
        <taxon>Elardia</taxon>
        <taxon>Arcellinida</taxon>
        <taxon>Sphaerothecina</taxon>
        <taxon>Arcellidae</taxon>
        <taxon>Arcella</taxon>
    </lineage>
</organism>
<feature type="domain" description="HMG box" evidence="4">
    <location>
        <begin position="97"/>
        <end position="166"/>
    </location>
</feature>
<dbReference type="AlphaFoldDB" id="A0A6B2LIQ4"/>
<dbReference type="InterPro" id="IPR050342">
    <property type="entry name" value="HMGB"/>
</dbReference>
<feature type="region of interest" description="Disordered" evidence="3">
    <location>
        <begin position="34"/>
        <end position="118"/>
    </location>
</feature>
<reference evidence="5" key="1">
    <citation type="journal article" date="2020" name="J. Eukaryot. Microbiol.">
        <title>De novo Sequencing, Assembly and Annotation of the Transcriptome for the Free-Living Testate Amoeba Arcella intermedia.</title>
        <authorList>
            <person name="Ribeiro G.M."/>
            <person name="Porfirio-Sousa A.L."/>
            <person name="Maurer-Alcala X.X."/>
            <person name="Katz L.A."/>
            <person name="Lahr D.J.G."/>
        </authorList>
    </citation>
    <scope>NUCLEOTIDE SEQUENCE</scope>
</reference>
<feature type="compositionally biased region" description="Basic and acidic residues" evidence="3">
    <location>
        <begin position="34"/>
        <end position="61"/>
    </location>
</feature>
<evidence type="ECO:0000256" key="1">
    <source>
        <dbReference type="ARBA" id="ARBA00023125"/>
    </source>
</evidence>
<dbReference type="GO" id="GO:0005634">
    <property type="term" value="C:nucleus"/>
    <property type="evidence" value="ECO:0007669"/>
    <property type="project" value="UniProtKB-UniRule"/>
</dbReference>
<evidence type="ECO:0000256" key="2">
    <source>
        <dbReference type="PROSITE-ProRule" id="PRU00267"/>
    </source>
</evidence>
<keyword evidence="2" id="KW-0539">Nucleus</keyword>
<dbReference type="CDD" id="cd00084">
    <property type="entry name" value="HMG-box_SF"/>
    <property type="match status" value="1"/>
</dbReference>
<dbReference type="InterPro" id="IPR009071">
    <property type="entry name" value="HMG_box_dom"/>
</dbReference>
<dbReference type="PROSITE" id="PS50118">
    <property type="entry name" value="HMG_BOX_2"/>
    <property type="match status" value="2"/>
</dbReference>
<evidence type="ECO:0000256" key="3">
    <source>
        <dbReference type="SAM" id="MobiDB-lite"/>
    </source>
</evidence>
<dbReference type="SMART" id="SM00398">
    <property type="entry name" value="HMG"/>
    <property type="match status" value="2"/>
</dbReference>
<feature type="domain" description="HMG box" evidence="4">
    <location>
        <begin position="1"/>
        <end position="61"/>
    </location>
</feature>